<sequence length="58" mass="6445">MTNTDAKIMREAGSEPDAYGRTGEKEHCWVCDGKGVDFGTTCLTCGGFGWFRQQEIRP</sequence>
<reference evidence="2 3" key="1">
    <citation type="submission" date="2014-11" db="EMBL/GenBank/DDBJ databases">
        <title>Whole genome shotgun sequence of Sphingomonas parapaucimobilis NBRC 15100.</title>
        <authorList>
            <person name="Katano-Makiyama Y."/>
            <person name="Hosoyama A."/>
            <person name="Hashimoto M."/>
            <person name="Hosoyama Y."/>
            <person name="Noguchi M."/>
            <person name="Numata M."/>
            <person name="Tsuchikane K."/>
            <person name="Hirakata S."/>
            <person name="Uohara A."/>
            <person name="Shimodaira J."/>
            <person name="Ohji S."/>
            <person name="Ichikawa N."/>
            <person name="Kimura A."/>
            <person name="Yamazoe A."/>
            <person name="Fujita N."/>
        </authorList>
    </citation>
    <scope>NUCLEOTIDE SEQUENCE [LARGE SCALE GENOMIC DNA]</scope>
    <source>
        <strain evidence="2 3">NBRC 15100</strain>
    </source>
</reference>
<comment type="caution">
    <text evidence="2">The sequence shown here is derived from an EMBL/GenBank/DDBJ whole genome shotgun (WGS) entry which is preliminary data.</text>
</comment>
<accession>A0A0A1W9X0</accession>
<gene>
    <name evidence="2" type="ORF">SP5_068_00920</name>
</gene>
<dbReference type="Gene3D" id="6.20.20.10">
    <property type="match status" value="1"/>
</dbReference>
<organism evidence="2 3">
    <name type="scientific">Sphingomonas parapaucimobilis NBRC 15100</name>
    <dbReference type="NCBI Taxonomy" id="1219049"/>
    <lineage>
        <taxon>Bacteria</taxon>
        <taxon>Pseudomonadati</taxon>
        <taxon>Pseudomonadota</taxon>
        <taxon>Alphaproteobacteria</taxon>
        <taxon>Sphingomonadales</taxon>
        <taxon>Sphingomonadaceae</taxon>
        <taxon>Sphingomonas</taxon>
    </lineage>
</organism>
<name>A0A0A1W9X0_9SPHN</name>
<dbReference type="RefSeq" id="WP_157013697.1">
    <property type="nucleotide sequence ID" value="NZ_BBPI01000068.1"/>
</dbReference>
<dbReference type="EMBL" id="BBPI01000068">
    <property type="protein sequence ID" value="GAM01724.1"/>
    <property type="molecule type" value="Genomic_DNA"/>
</dbReference>
<keyword evidence="3" id="KW-1185">Reference proteome</keyword>
<feature type="region of interest" description="Disordered" evidence="1">
    <location>
        <begin position="1"/>
        <end position="21"/>
    </location>
</feature>
<evidence type="ECO:0000313" key="3">
    <source>
        <dbReference type="Proteomes" id="UP000032305"/>
    </source>
</evidence>
<dbReference type="AlphaFoldDB" id="A0A0A1W9X0"/>
<dbReference type="SUPFAM" id="SSF57938">
    <property type="entry name" value="DnaJ/Hsp40 cysteine-rich domain"/>
    <property type="match status" value="1"/>
</dbReference>
<evidence type="ECO:0000313" key="2">
    <source>
        <dbReference type="EMBL" id="GAM01724.1"/>
    </source>
</evidence>
<protein>
    <recommendedName>
        <fullName evidence="4">Chaperone protein DnaJ</fullName>
    </recommendedName>
</protein>
<evidence type="ECO:0000256" key="1">
    <source>
        <dbReference type="SAM" id="MobiDB-lite"/>
    </source>
</evidence>
<dbReference type="Proteomes" id="UP000032305">
    <property type="component" value="Unassembled WGS sequence"/>
</dbReference>
<proteinExistence type="predicted"/>
<dbReference type="InterPro" id="IPR036410">
    <property type="entry name" value="HSP_DnaJ_Cys-rich_dom_sf"/>
</dbReference>
<evidence type="ECO:0008006" key="4">
    <source>
        <dbReference type="Google" id="ProtNLM"/>
    </source>
</evidence>